<reference evidence="2 3" key="1">
    <citation type="journal article" date="2016" name="G3 (Bethesda)">
        <title>First Draft Assembly and Annotation of the Genome of a California Endemic Oak Quercus lobata Nee (Fagaceae).</title>
        <authorList>
            <person name="Sork V.L."/>
            <person name="Fitz-Gibbon S.T."/>
            <person name="Puiu D."/>
            <person name="Crepeau M."/>
            <person name="Gugger P.F."/>
            <person name="Sherman R."/>
            <person name="Stevens K."/>
            <person name="Langley C.H."/>
            <person name="Pellegrini M."/>
            <person name="Salzberg S.L."/>
        </authorList>
    </citation>
    <scope>NUCLEOTIDE SEQUENCE [LARGE SCALE GENOMIC DNA]</scope>
    <source>
        <strain evidence="2 3">cv. SW786</strain>
    </source>
</reference>
<dbReference type="EnsemblPlants" id="QL05p016906:mrna">
    <property type="protein sequence ID" value="QL05p016906:mrna"/>
    <property type="gene ID" value="QL05p016906"/>
</dbReference>
<evidence type="ECO:0000313" key="2">
    <source>
        <dbReference type="EnsemblPlants" id="QL05p016906:mrna"/>
    </source>
</evidence>
<protein>
    <submittedName>
        <fullName evidence="2">Uncharacterized protein</fullName>
    </submittedName>
</protein>
<reference evidence="2" key="2">
    <citation type="submission" date="2021-01" db="UniProtKB">
        <authorList>
            <consortium name="EnsemblPlants"/>
        </authorList>
    </citation>
    <scope>IDENTIFICATION</scope>
</reference>
<proteinExistence type="predicted"/>
<evidence type="ECO:0000313" key="3">
    <source>
        <dbReference type="Proteomes" id="UP000594261"/>
    </source>
</evidence>
<accession>A0A7N2LML1</accession>
<feature type="region of interest" description="Disordered" evidence="1">
    <location>
        <begin position="1"/>
        <end position="56"/>
    </location>
</feature>
<organism evidence="2 3">
    <name type="scientific">Quercus lobata</name>
    <name type="common">Valley oak</name>
    <dbReference type="NCBI Taxonomy" id="97700"/>
    <lineage>
        <taxon>Eukaryota</taxon>
        <taxon>Viridiplantae</taxon>
        <taxon>Streptophyta</taxon>
        <taxon>Embryophyta</taxon>
        <taxon>Tracheophyta</taxon>
        <taxon>Spermatophyta</taxon>
        <taxon>Magnoliopsida</taxon>
        <taxon>eudicotyledons</taxon>
        <taxon>Gunneridae</taxon>
        <taxon>Pentapetalae</taxon>
        <taxon>rosids</taxon>
        <taxon>fabids</taxon>
        <taxon>Fagales</taxon>
        <taxon>Fagaceae</taxon>
        <taxon>Quercus</taxon>
    </lineage>
</organism>
<dbReference type="AlphaFoldDB" id="A0A7N2LML1"/>
<keyword evidence="3" id="KW-1185">Reference proteome</keyword>
<evidence type="ECO:0000256" key="1">
    <source>
        <dbReference type="SAM" id="MobiDB-lite"/>
    </source>
</evidence>
<dbReference type="InParanoid" id="A0A7N2LML1"/>
<sequence length="118" mass="13958">MKWATGGSEEQQENVEQIWHDGNDPTNPEIVGPVTTDELEQEERKLTPEEEKEQRMLEEHLEYQRQIENEAKQKRLAELNKAGTSAGNMEKMSLRRINFDDFNWKYFYQAQGVKLDEK</sequence>
<dbReference type="Gramene" id="QL05p016906:mrna">
    <property type="protein sequence ID" value="QL05p016906:mrna"/>
    <property type="gene ID" value="QL05p016906"/>
</dbReference>
<name>A0A7N2LML1_QUELO</name>
<dbReference type="EMBL" id="LRBV02000005">
    <property type="status" value="NOT_ANNOTATED_CDS"/>
    <property type="molecule type" value="Genomic_DNA"/>
</dbReference>
<dbReference type="Proteomes" id="UP000594261">
    <property type="component" value="Chromosome 5"/>
</dbReference>
<feature type="compositionally biased region" description="Basic and acidic residues" evidence="1">
    <location>
        <begin position="42"/>
        <end position="56"/>
    </location>
</feature>